<dbReference type="EMBL" id="CM045762">
    <property type="protein sequence ID" value="KAI8010933.1"/>
    <property type="molecule type" value="Genomic_DNA"/>
</dbReference>
<dbReference type="Proteomes" id="UP001060215">
    <property type="component" value="Chromosome 5"/>
</dbReference>
<evidence type="ECO:0000313" key="1">
    <source>
        <dbReference type="EMBL" id="KAI8010933.1"/>
    </source>
</evidence>
<sequence>MEEEARPKGVVKHILLVKFKDGIPPDQIDQLIKDFAKLVHHIEPLKSFHWGKDISIENLQQGFTHVFELTFETIEGIAEYISHPTHVEFANVLRPVLEKLLVVDYKPEPVQL</sequence>
<organism evidence="1 2">
    <name type="scientific">Camellia lanceoleosa</name>
    <dbReference type="NCBI Taxonomy" id="1840588"/>
    <lineage>
        <taxon>Eukaryota</taxon>
        <taxon>Viridiplantae</taxon>
        <taxon>Streptophyta</taxon>
        <taxon>Embryophyta</taxon>
        <taxon>Tracheophyta</taxon>
        <taxon>Spermatophyta</taxon>
        <taxon>Magnoliopsida</taxon>
        <taxon>eudicotyledons</taxon>
        <taxon>Gunneridae</taxon>
        <taxon>Pentapetalae</taxon>
        <taxon>asterids</taxon>
        <taxon>Ericales</taxon>
        <taxon>Theaceae</taxon>
        <taxon>Camellia</taxon>
    </lineage>
</organism>
<evidence type="ECO:0000313" key="2">
    <source>
        <dbReference type="Proteomes" id="UP001060215"/>
    </source>
</evidence>
<gene>
    <name evidence="1" type="ORF">LOK49_LG06G03416</name>
</gene>
<comment type="caution">
    <text evidence="1">The sequence shown here is derived from an EMBL/GenBank/DDBJ whole genome shotgun (WGS) entry which is preliminary data.</text>
</comment>
<name>A0ACC0HDG5_9ERIC</name>
<accession>A0ACC0HDG5</accession>
<reference evidence="1 2" key="1">
    <citation type="journal article" date="2022" name="Plant J.">
        <title>Chromosome-level genome of Camellia lanceoleosa provides a valuable resource for understanding genome evolution and self-incompatibility.</title>
        <authorList>
            <person name="Gong W."/>
            <person name="Xiao S."/>
            <person name="Wang L."/>
            <person name="Liao Z."/>
            <person name="Chang Y."/>
            <person name="Mo W."/>
            <person name="Hu G."/>
            <person name="Li W."/>
            <person name="Zhao G."/>
            <person name="Zhu H."/>
            <person name="Hu X."/>
            <person name="Ji K."/>
            <person name="Xiang X."/>
            <person name="Song Q."/>
            <person name="Yuan D."/>
            <person name="Jin S."/>
            <person name="Zhang L."/>
        </authorList>
    </citation>
    <scope>NUCLEOTIDE SEQUENCE [LARGE SCALE GENOMIC DNA]</scope>
    <source>
        <strain evidence="1">SQ_2022a</strain>
    </source>
</reference>
<protein>
    <submittedName>
        <fullName evidence="1">Stress-response A/B barrel domain-containing protein HS1</fullName>
    </submittedName>
</protein>
<keyword evidence="2" id="KW-1185">Reference proteome</keyword>
<proteinExistence type="predicted"/>